<name>A0ABV8E858_9HYPH</name>
<dbReference type="EMBL" id="JBHSBD010000049">
    <property type="protein sequence ID" value="MFC3968636.1"/>
    <property type="molecule type" value="Genomic_DNA"/>
</dbReference>
<keyword evidence="3" id="KW-1185">Reference proteome</keyword>
<dbReference type="RefSeq" id="WP_247259632.1">
    <property type="nucleotide sequence ID" value="NZ_JALJQZ010000003.1"/>
</dbReference>
<comment type="caution">
    <text evidence="2">The sequence shown here is derived from an EMBL/GenBank/DDBJ whole genome shotgun (WGS) entry which is preliminary data.</text>
</comment>
<feature type="domain" description="PilZ" evidence="1">
    <location>
        <begin position="10"/>
        <end position="88"/>
    </location>
</feature>
<accession>A0ABV8E858</accession>
<evidence type="ECO:0000313" key="2">
    <source>
        <dbReference type="EMBL" id="MFC3968636.1"/>
    </source>
</evidence>
<protein>
    <submittedName>
        <fullName evidence="2">PilZ domain-containing protein</fullName>
    </submittedName>
</protein>
<evidence type="ECO:0000313" key="3">
    <source>
        <dbReference type="Proteomes" id="UP001595697"/>
    </source>
</evidence>
<reference evidence="3" key="1">
    <citation type="journal article" date="2019" name="Int. J. Syst. Evol. Microbiol.">
        <title>The Global Catalogue of Microorganisms (GCM) 10K type strain sequencing project: providing services to taxonomists for standard genome sequencing and annotation.</title>
        <authorList>
            <consortium name="The Broad Institute Genomics Platform"/>
            <consortium name="The Broad Institute Genome Sequencing Center for Infectious Disease"/>
            <person name="Wu L."/>
            <person name="Ma J."/>
        </authorList>
    </citation>
    <scope>NUCLEOTIDE SEQUENCE [LARGE SCALE GENOMIC DNA]</scope>
    <source>
        <strain evidence="3">TBRC 5781</strain>
    </source>
</reference>
<dbReference type="Pfam" id="PF07238">
    <property type="entry name" value="PilZ"/>
    <property type="match status" value="1"/>
</dbReference>
<evidence type="ECO:0000259" key="1">
    <source>
        <dbReference type="Pfam" id="PF07238"/>
    </source>
</evidence>
<organism evidence="2 3">
    <name type="scientific">Rhizobium lemnae</name>
    <dbReference type="NCBI Taxonomy" id="1214924"/>
    <lineage>
        <taxon>Bacteria</taxon>
        <taxon>Pseudomonadati</taxon>
        <taxon>Pseudomonadota</taxon>
        <taxon>Alphaproteobacteria</taxon>
        <taxon>Hyphomicrobiales</taxon>
        <taxon>Rhizobiaceae</taxon>
        <taxon>Rhizobium/Agrobacterium group</taxon>
        <taxon>Rhizobium</taxon>
    </lineage>
</organism>
<proteinExistence type="predicted"/>
<dbReference type="InterPro" id="IPR009875">
    <property type="entry name" value="PilZ_domain"/>
</dbReference>
<dbReference type="Gene3D" id="2.40.10.220">
    <property type="entry name" value="predicted glycosyltransferase like domains"/>
    <property type="match status" value="1"/>
</dbReference>
<sequence>MLRHQAIKARHTARHNTRIVATIRYGEHDRSGQVINLSGSGLAIQLERPLFASVGARICVTCDALGLLEGSVKWSEGVRLGVQFDRSSNAWAKVASYFRFYHTTSRPKR</sequence>
<gene>
    <name evidence="2" type="ORF">ACFOVS_10950</name>
</gene>
<dbReference type="Proteomes" id="UP001595697">
    <property type="component" value="Unassembled WGS sequence"/>
</dbReference>
<dbReference type="SUPFAM" id="SSF141371">
    <property type="entry name" value="PilZ domain-like"/>
    <property type="match status" value="1"/>
</dbReference>